<evidence type="ECO:0000313" key="1">
    <source>
        <dbReference type="EMBL" id="KAH6623639.1"/>
    </source>
</evidence>
<organism evidence="1 2">
    <name type="scientific">Chaetomium tenue</name>
    <dbReference type="NCBI Taxonomy" id="1854479"/>
    <lineage>
        <taxon>Eukaryota</taxon>
        <taxon>Fungi</taxon>
        <taxon>Dikarya</taxon>
        <taxon>Ascomycota</taxon>
        <taxon>Pezizomycotina</taxon>
        <taxon>Sordariomycetes</taxon>
        <taxon>Sordariomycetidae</taxon>
        <taxon>Sordariales</taxon>
        <taxon>Chaetomiaceae</taxon>
        <taxon>Chaetomium</taxon>
    </lineage>
</organism>
<keyword evidence="2" id="KW-1185">Reference proteome</keyword>
<accession>A0ACB7P150</accession>
<name>A0ACB7P150_9PEZI</name>
<evidence type="ECO:0000313" key="2">
    <source>
        <dbReference type="Proteomes" id="UP000724584"/>
    </source>
</evidence>
<dbReference type="Proteomes" id="UP000724584">
    <property type="component" value="Unassembled WGS sequence"/>
</dbReference>
<sequence>MVLLTMTPRIVTGLQSLSRAGNSQKAATQSQNSDDHEPSLEDPAIGNPVSHSQVVDIWKALNHNRHGDYTLEDLLKGSKVYAPPPTPKSEPSDDYKALMARLRREQEQREYERMANPLPPMETFSQRYPNGANMAQAFAAVNRPTHEGDLGDDDVTHTEVHRQLMLVLNFVASILGVAATLWIVARWWSTPARLFLTMGGSFLVGIAEIAVYSGYIWHLSEANKKDKAMKEVKEVLQTWTVGVEDEAVVVGGKPRDHDPNLRQRQKDRT</sequence>
<gene>
    <name evidence="1" type="ORF">F5144DRAFT_583912</name>
</gene>
<dbReference type="EMBL" id="JAGIZQ010000006">
    <property type="protein sequence ID" value="KAH6623639.1"/>
    <property type="molecule type" value="Genomic_DNA"/>
</dbReference>
<proteinExistence type="predicted"/>
<protein>
    <submittedName>
        <fullName evidence="1">Endoplasmic reticulum-based factor for assembly of V-ATPase-domain-containing protein</fullName>
    </submittedName>
</protein>
<comment type="caution">
    <text evidence="1">The sequence shown here is derived from an EMBL/GenBank/DDBJ whole genome shotgun (WGS) entry which is preliminary data.</text>
</comment>
<reference evidence="1 2" key="1">
    <citation type="journal article" date="2021" name="Nat. Commun.">
        <title>Genetic determinants of endophytism in the Arabidopsis root mycobiome.</title>
        <authorList>
            <person name="Mesny F."/>
            <person name="Miyauchi S."/>
            <person name="Thiergart T."/>
            <person name="Pickel B."/>
            <person name="Atanasova L."/>
            <person name="Karlsson M."/>
            <person name="Huettel B."/>
            <person name="Barry K.W."/>
            <person name="Haridas S."/>
            <person name="Chen C."/>
            <person name="Bauer D."/>
            <person name="Andreopoulos W."/>
            <person name="Pangilinan J."/>
            <person name="LaButti K."/>
            <person name="Riley R."/>
            <person name="Lipzen A."/>
            <person name="Clum A."/>
            <person name="Drula E."/>
            <person name="Henrissat B."/>
            <person name="Kohler A."/>
            <person name="Grigoriev I.V."/>
            <person name="Martin F.M."/>
            <person name="Hacquard S."/>
        </authorList>
    </citation>
    <scope>NUCLEOTIDE SEQUENCE [LARGE SCALE GENOMIC DNA]</scope>
    <source>
        <strain evidence="1 2">MPI-SDFR-AT-0079</strain>
    </source>
</reference>